<dbReference type="RefSeq" id="WP_016638323.1">
    <property type="nucleotide sequence ID" value="NZ_AOPZ01000007.1"/>
</dbReference>
<evidence type="ECO:0000256" key="1">
    <source>
        <dbReference type="ARBA" id="ARBA00023002"/>
    </source>
</evidence>
<dbReference type="Proteomes" id="UP000014629">
    <property type="component" value="Unassembled WGS sequence"/>
</dbReference>
<dbReference type="InterPro" id="IPR012349">
    <property type="entry name" value="Split_barrel_FMN-bd"/>
</dbReference>
<evidence type="ECO:0000259" key="2">
    <source>
        <dbReference type="Pfam" id="PF01243"/>
    </source>
</evidence>
<sequence>MQTTGSTRRDLRERTRDTLERLDRERDIWLATAHPGHGPHQVPLWFWWDGESVWMCTGETSATARNARAEPRVRLALPDTFDVVVLRGEAECFPAPDVPAEAADAFAGKFGWDPRAEDGPFLYIRVVPRTVLAWRGEPELRGRVIVRDGEWLDRDRGGAWVDRDRDRERVDRDRG</sequence>
<evidence type="ECO:0000313" key="3">
    <source>
        <dbReference type="EMBL" id="EPH46776.1"/>
    </source>
</evidence>
<dbReference type="EMBL" id="AOPZ01000007">
    <property type="protein sequence ID" value="EPH46776.1"/>
    <property type="molecule type" value="Genomic_DNA"/>
</dbReference>
<dbReference type="PATRIC" id="fig|1286094.4.peg.185"/>
<keyword evidence="4" id="KW-1185">Reference proteome</keyword>
<dbReference type="InterPro" id="IPR052019">
    <property type="entry name" value="F420H2_bilvrd_red/Heme_oxyg"/>
</dbReference>
<name>S3ZTL0_9ACTN</name>
<dbReference type="Gene3D" id="2.30.110.10">
    <property type="entry name" value="Electron Transport, Fmn-binding Protein, Chain A"/>
    <property type="match status" value="1"/>
</dbReference>
<dbReference type="AlphaFoldDB" id="S3ZTL0"/>
<dbReference type="GO" id="GO:0016627">
    <property type="term" value="F:oxidoreductase activity, acting on the CH-CH group of donors"/>
    <property type="evidence" value="ECO:0007669"/>
    <property type="project" value="TreeGrafter"/>
</dbReference>
<organism evidence="3 4">
    <name type="scientific">Streptomyces aurantiacus JA 4570</name>
    <dbReference type="NCBI Taxonomy" id="1286094"/>
    <lineage>
        <taxon>Bacteria</taxon>
        <taxon>Bacillati</taxon>
        <taxon>Actinomycetota</taxon>
        <taxon>Actinomycetes</taxon>
        <taxon>Kitasatosporales</taxon>
        <taxon>Streptomycetaceae</taxon>
        <taxon>Streptomyces</taxon>
        <taxon>Streptomyces aurantiacus group</taxon>
    </lineage>
</organism>
<accession>S3ZTL0</accession>
<evidence type="ECO:0000313" key="4">
    <source>
        <dbReference type="Proteomes" id="UP000014629"/>
    </source>
</evidence>
<protein>
    <recommendedName>
        <fullName evidence="2">Pyridoxamine 5'-phosphate oxidase N-terminal domain-containing protein</fullName>
    </recommendedName>
</protein>
<dbReference type="GO" id="GO:0005829">
    <property type="term" value="C:cytosol"/>
    <property type="evidence" value="ECO:0007669"/>
    <property type="project" value="TreeGrafter"/>
</dbReference>
<proteinExistence type="predicted"/>
<reference evidence="3 4" key="1">
    <citation type="submission" date="2013-02" db="EMBL/GenBank/DDBJ databases">
        <title>Draft Genome Sequence of Streptomyces aurantiacus, Which Produces Setomimycin.</title>
        <authorList>
            <person name="Gruening B.A."/>
            <person name="Praeg A."/>
            <person name="Erxleben A."/>
            <person name="Guenther S."/>
            <person name="Mueller M."/>
        </authorList>
    </citation>
    <scope>NUCLEOTIDE SEQUENCE [LARGE SCALE GENOMIC DNA]</scope>
    <source>
        <strain evidence="3 4">JA 4570</strain>
    </source>
</reference>
<keyword evidence="1" id="KW-0560">Oxidoreductase</keyword>
<gene>
    <name evidence="3" type="ORF">STRAU_0189</name>
</gene>
<dbReference type="OrthoDB" id="3627463at2"/>
<dbReference type="PANTHER" id="PTHR35176">
    <property type="entry name" value="HEME OXYGENASE HI_0854-RELATED"/>
    <property type="match status" value="1"/>
</dbReference>
<dbReference type="Pfam" id="PF01243">
    <property type="entry name" value="PNPOx_N"/>
    <property type="match status" value="1"/>
</dbReference>
<dbReference type="GO" id="GO:0070967">
    <property type="term" value="F:coenzyme F420 binding"/>
    <property type="evidence" value="ECO:0007669"/>
    <property type="project" value="TreeGrafter"/>
</dbReference>
<dbReference type="PANTHER" id="PTHR35176:SF6">
    <property type="entry name" value="HEME OXYGENASE HI_0854-RELATED"/>
    <property type="match status" value="1"/>
</dbReference>
<dbReference type="InterPro" id="IPR011576">
    <property type="entry name" value="Pyridox_Oxase_N"/>
</dbReference>
<dbReference type="SUPFAM" id="SSF50475">
    <property type="entry name" value="FMN-binding split barrel"/>
    <property type="match status" value="1"/>
</dbReference>
<comment type="caution">
    <text evidence="3">The sequence shown here is derived from an EMBL/GenBank/DDBJ whole genome shotgun (WGS) entry which is preliminary data.</text>
</comment>
<feature type="domain" description="Pyridoxamine 5'-phosphate oxidase N-terminal" evidence="2">
    <location>
        <begin position="21"/>
        <end position="134"/>
    </location>
</feature>